<dbReference type="Proteomes" id="UP000070501">
    <property type="component" value="Unassembled WGS sequence"/>
</dbReference>
<feature type="compositionally biased region" description="Basic residues" evidence="1">
    <location>
        <begin position="302"/>
        <end position="333"/>
    </location>
</feature>
<proteinExistence type="predicted"/>
<protein>
    <recommendedName>
        <fullName evidence="2">Zinc finger C2H2 LYAR-type domain-containing protein</fullName>
    </recommendedName>
</protein>
<dbReference type="EMBL" id="KQ964246">
    <property type="protein sequence ID" value="KXJ95913.1"/>
    <property type="molecule type" value="Genomic_DNA"/>
</dbReference>
<feature type="region of interest" description="Disordered" evidence="1">
    <location>
        <begin position="158"/>
        <end position="360"/>
    </location>
</feature>
<evidence type="ECO:0000313" key="3">
    <source>
        <dbReference type="EMBL" id="KXJ95913.1"/>
    </source>
</evidence>
<feature type="compositionally biased region" description="Basic and acidic residues" evidence="1">
    <location>
        <begin position="334"/>
        <end position="346"/>
    </location>
</feature>
<evidence type="ECO:0000313" key="4">
    <source>
        <dbReference type="Proteomes" id="UP000070501"/>
    </source>
</evidence>
<gene>
    <name evidence="3" type="ORF">Micbo1qcDRAFT_29771</name>
</gene>
<evidence type="ECO:0000259" key="2">
    <source>
        <dbReference type="Pfam" id="PF08790"/>
    </source>
</evidence>
<accession>A0A136JFH3</accession>
<dbReference type="OrthoDB" id="21474at2759"/>
<evidence type="ECO:0000256" key="1">
    <source>
        <dbReference type="SAM" id="MobiDB-lite"/>
    </source>
</evidence>
<dbReference type="STRING" id="196109.A0A136JFH3"/>
<sequence>MVHFPGTDYRSHTSCMTEDQKYQGALYKGKKQKPQTLVAEVVEAPEPIPGQPTMAHHAYVEDYAEEYEAYADYQVNESEVDAGFPPEAPTPPSALPNDDPVNVFDFMQAATPNTSNFNLPVPGAFPTPGGRQLVRFNNDVETYIDPEGYMVDDEGAQYGSAPIPSYETPMPKASRRKTKDGEVKKDKKRKRLHIETSPPAMAMADEVMTDAPPVLHSGLTGGLNRLMRPPQFPPSPDYSGADGDNNSPGPASPLRKPKDAKPSKTSRAESFGSGLKALIAGSSKPKTSKKRKTKHLSDKKERKERKERKDKKEKKERKEHKEHKEHKKHRRHSSGADDEKKPKLIEYRPQSSDGAKEGEDGAMILYKPRSDLFLSFCTKGPESERGCSVNKALKRFHRERDSSADSLGKFIEEKELWRSLRMRKNDRGEIVLFSLADDEE</sequence>
<organism evidence="3 4">
    <name type="scientific">Microdochium bolleyi</name>
    <dbReference type="NCBI Taxonomy" id="196109"/>
    <lineage>
        <taxon>Eukaryota</taxon>
        <taxon>Fungi</taxon>
        <taxon>Dikarya</taxon>
        <taxon>Ascomycota</taxon>
        <taxon>Pezizomycotina</taxon>
        <taxon>Sordariomycetes</taxon>
        <taxon>Xylariomycetidae</taxon>
        <taxon>Xylariales</taxon>
        <taxon>Microdochiaceae</taxon>
        <taxon>Microdochium</taxon>
    </lineage>
</organism>
<feature type="domain" description="Zinc finger C2H2 LYAR-type" evidence="2">
    <location>
        <begin position="1"/>
        <end position="22"/>
    </location>
</feature>
<dbReference type="InterPro" id="IPR014898">
    <property type="entry name" value="Znf_C2H2_LYAR"/>
</dbReference>
<dbReference type="AlphaFoldDB" id="A0A136JFH3"/>
<dbReference type="InParanoid" id="A0A136JFH3"/>
<dbReference type="Pfam" id="PF08790">
    <property type="entry name" value="zf-LYAR"/>
    <property type="match status" value="1"/>
</dbReference>
<name>A0A136JFH3_9PEZI</name>
<reference evidence="3 4" key="1">
    <citation type="submission" date="2016-02" db="EMBL/GenBank/DDBJ databases">
        <title>Draft genome sequence of Microdochium bolleyi, a fungal endophyte of beachgrass.</title>
        <authorList>
            <consortium name="DOE Joint Genome Institute"/>
            <person name="David A.S."/>
            <person name="May G."/>
            <person name="Haridas S."/>
            <person name="Lim J."/>
            <person name="Wang M."/>
            <person name="Labutti K."/>
            <person name="Lipzen A."/>
            <person name="Barry K."/>
            <person name="Grigoriev I.V."/>
        </authorList>
    </citation>
    <scope>NUCLEOTIDE SEQUENCE [LARGE SCALE GENOMIC DNA]</scope>
    <source>
        <strain evidence="3 4">J235TASD1</strain>
    </source>
</reference>
<keyword evidence="4" id="KW-1185">Reference proteome</keyword>